<name>A0A3D9IP53_9BACL</name>
<evidence type="ECO:0000256" key="2">
    <source>
        <dbReference type="ARBA" id="ARBA00022801"/>
    </source>
</evidence>
<dbReference type="GO" id="GO:0046872">
    <property type="term" value="F:metal ion binding"/>
    <property type="evidence" value="ECO:0007669"/>
    <property type="project" value="UniProtKB-KW"/>
</dbReference>
<gene>
    <name evidence="6" type="ORF">DFP95_104283</name>
</gene>
<dbReference type="AlphaFoldDB" id="A0A3D9IP53"/>
<dbReference type="Pfam" id="PF00149">
    <property type="entry name" value="Metallophos"/>
    <property type="match status" value="1"/>
</dbReference>
<evidence type="ECO:0000256" key="3">
    <source>
        <dbReference type="ARBA" id="ARBA00023004"/>
    </source>
</evidence>
<comment type="similarity">
    <text evidence="4">Belongs to the cyclic nucleotide phosphodiesterase class-III family.</text>
</comment>
<protein>
    <submittedName>
        <fullName evidence="6">3',5'-cyclic AMP phosphodiesterase CpdA</fullName>
    </submittedName>
</protein>
<comment type="caution">
    <text evidence="6">The sequence shown here is derived from an EMBL/GenBank/DDBJ whole genome shotgun (WGS) entry which is preliminary data.</text>
</comment>
<evidence type="ECO:0000313" key="6">
    <source>
        <dbReference type="EMBL" id="RED63289.1"/>
    </source>
</evidence>
<evidence type="ECO:0000259" key="5">
    <source>
        <dbReference type="Pfam" id="PF00149"/>
    </source>
</evidence>
<dbReference type="InterPro" id="IPR029052">
    <property type="entry name" value="Metallo-depent_PP-like"/>
</dbReference>
<proteinExistence type="inferred from homology"/>
<dbReference type="InterPro" id="IPR050884">
    <property type="entry name" value="CNP_phosphodiesterase-III"/>
</dbReference>
<dbReference type="GO" id="GO:0016787">
    <property type="term" value="F:hydrolase activity"/>
    <property type="evidence" value="ECO:0007669"/>
    <property type="project" value="UniProtKB-KW"/>
</dbReference>
<dbReference type="OrthoDB" id="5505563at2"/>
<keyword evidence="3" id="KW-0408">Iron</keyword>
<dbReference type="PANTHER" id="PTHR42988:SF2">
    <property type="entry name" value="CYCLIC NUCLEOTIDE PHOSPHODIESTERASE CBUA0032-RELATED"/>
    <property type="match status" value="1"/>
</dbReference>
<dbReference type="EMBL" id="QRDY01000004">
    <property type="protein sequence ID" value="RED63289.1"/>
    <property type="molecule type" value="Genomic_DNA"/>
</dbReference>
<dbReference type="Proteomes" id="UP000256869">
    <property type="component" value="Unassembled WGS sequence"/>
</dbReference>
<dbReference type="Gene3D" id="3.60.21.10">
    <property type="match status" value="1"/>
</dbReference>
<feature type="domain" description="Calcineurin-like phosphoesterase" evidence="5">
    <location>
        <begin position="6"/>
        <end position="201"/>
    </location>
</feature>
<dbReference type="SUPFAM" id="SSF56300">
    <property type="entry name" value="Metallo-dependent phosphatases"/>
    <property type="match status" value="1"/>
</dbReference>
<keyword evidence="7" id="KW-1185">Reference proteome</keyword>
<organism evidence="6 7">
    <name type="scientific">Cohnella lupini</name>
    <dbReference type="NCBI Taxonomy" id="1294267"/>
    <lineage>
        <taxon>Bacteria</taxon>
        <taxon>Bacillati</taxon>
        <taxon>Bacillota</taxon>
        <taxon>Bacilli</taxon>
        <taxon>Bacillales</taxon>
        <taxon>Paenibacillaceae</taxon>
        <taxon>Cohnella</taxon>
    </lineage>
</organism>
<evidence type="ECO:0000256" key="1">
    <source>
        <dbReference type="ARBA" id="ARBA00022723"/>
    </source>
</evidence>
<sequence>MKSVQFVQITDPHMNAPGQNYSSVSMTDKLKLVFQDVKTSGFSPAFVVITGDLAFDGNEADYAYIRKLVDEGSALVDAPVHVILGNHDRRSPFREGYLGETPSERPYYYSTTIGGMRLIGLDSEVPGETSGFGLIDREQLDWLAEEMKTTAPHGTVIAVHHPMLRVNDIGAKYNLRNAEEVSKVLKTGRDIIGVFAGHVHSNNVGLYDGILNIAASGSAYIGKRIGDGIAAGYNFCSYNLVTVTDLQATVQTIILPTPNEELFRVELSRFAD</sequence>
<dbReference type="PANTHER" id="PTHR42988">
    <property type="entry name" value="PHOSPHOHYDROLASE"/>
    <property type="match status" value="1"/>
</dbReference>
<dbReference type="RefSeq" id="WP_115992567.1">
    <property type="nucleotide sequence ID" value="NZ_QRDY01000004.1"/>
</dbReference>
<keyword evidence="2" id="KW-0378">Hydrolase</keyword>
<dbReference type="InterPro" id="IPR004843">
    <property type="entry name" value="Calcineurin-like_PHP"/>
</dbReference>
<evidence type="ECO:0000256" key="4">
    <source>
        <dbReference type="ARBA" id="ARBA00025742"/>
    </source>
</evidence>
<accession>A0A3D9IP53</accession>
<keyword evidence="1" id="KW-0479">Metal-binding</keyword>
<reference evidence="6 7" key="1">
    <citation type="submission" date="2018-07" db="EMBL/GenBank/DDBJ databases">
        <title>Genomic Encyclopedia of Type Strains, Phase III (KMG-III): the genomes of soil and plant-associated and newly described type strains.</title>
        <authorList>
            <person name="Whitman W."/>
        </authorList>
    </citation>
    <scope>NUCLEOTIDE SEQUENCE [LARGE SCALE GENOMIC DNA]</scope>
    <source>
        <strain evidence="6 7">CECT 8236</strain>
    </source>
</reference>
<evidence type="ECO:0000313" key="7">
    <source>
        <dbReference type="Proteomes" id="UP000256869"/>
    </source>
</evidence>